<dbReference type="PROSITE" id="PS50088">
    <property type="entry name" value="ANK_REPEAT"/>
    <property type="match status" value="3"/>
</dbReference>
<dbReference type="PANTHER" id="PTHR24171:SF8">
    <property type="entry name" value="BRCA1-ASSOCIATED RING DOMAIN PROTEIN 1"/>
    <property type="match status" value="1"/>
</dbReference>
<dbReference type="SUPFAM" id="SSF48403">
    <property type="entry name" value="Ankyrin repeat"/>
    <property type="match status" value="1"/>
</dbReference>
<gene>
    <name evidence="4" type="ORF">BOTBODRAFT_84523</name>
</gene>
<accession>A0A067N039</accession>
<dbReference type="OrthoDB" id="194358at2759"/>
<feature type="repeat" description="ANK" evidence="3">
    <location>
        <begin position="84"/>
        <end position="116"/>
    </location>
</feature>
<dbReference type="AlphaFoldDB" id="A0A067N039"/>
<evidence type="ECO:0000256" key="1">
    <source>
        <dbReference type="ARBA" id="ARBA00022737"/>
    </source>
</evidence>
<keyword evidence="1" id="KW-0677">Repeat</keyword>
<evidence type="ECO:0000256" key="2">
    <source>
        <dbReference type="ARBA" id="ARBA00023043"/>
    </source>
</evidence>
<protein>
    <submittedName>
        <fullName evidence="4">Uncharacterized protein</fullName>
    </submittedName>
</protein>
<sequence length="117" mass="12209">IMRVLLDAGADLEAKDDHGDTPLSLASKNGRASSVRFLLDRGANQTTCGKNGCITPQLIDKPGGIDAVATLIRKGAELNAQNDFGQTALAAAAANGSAPAIQLLLDHRADPRIYDQD</sequence>
<dbReference type="EMBL" id="KL198024">
    <property type="protein sequence ID" value="KDQ17156.1"/>
    <property type="molecule type" value="Genomic_DNA"/>
</dbReference>
<feature type="repeat" description="ANK" evidence="3">
    <location>
        <begin position="1"/>
        <end position="17"/>
    </location>
</feature>
<name>A0A067N039_BOTB1</name>
<feature type="non-terminal residue" evidence="4">
    <location>
        <position position="1"/>
    </location>
</feature>
<feature type="repeat" description="ANK" evidence="3">
    <location>
        <begin position="18"/>
        <end position="50"/>
    </location>
</feature>
<keyword evidence="2 3" id="KW-0040">ANK repeat</keyword>
<dbReference type="STRING" id="930990.A0A067N039"/>
<dbReference type="SMART" id="SM00248">
    <property type="entry name" value="ANK"/>
    <property type="match status" value="2"/>
</dbReference>
<dbReference type="Proteomes" id="UP000027195">
    <property type="component" value="Unassembled WGS sequence"/>
</dbReference>
<dbReference type="Pfam" id="PF13857">
    <property type="entry name" value="Ank_5"/>
    <property type="match status" value="1"/>
</dbReference>
<dbReference type="GO" id="GO:0004842">
    <property type="term" value="F:ubiquitin-protein transferase activity"/>
    <property type="evidence" value="ECO:0007669"/>
    <property type="project" value="TreeGrafter"/>
</dbReference>
<dbReference type="InParanoid" id="A0A067N039"/>
<dbReference type="HOGENOM" id="CLU_000134_18_9_1"/>
<dbReference type="Gene3D" id="1.25.40.20">
    <property type="entry name" value="Ankyrin repeat-containing domain"/>
    <property type="match status" value="2"/>
</dbReference>
<proteinExistence type="predicted"/>
<dbReference type="GO" id="GO:0085020">
    <property type="term" value="P:protein K6-linked ubiquitination"/>
    <property type="evidence" value="ECO:0007669"/>
    <property type="project" value="TreeGrafter"/>
</dbReference>
<dbReference type="PROSITE" id="PS50297">
    <property type="entry name" value="ANK_REP_REGION"/>
    <property type="match status" value="1"/>
</dbReference>
<dbReference type="PANTHER" id="PTHR24171">
    <property type="entry name" value="ANKYRIN REPEAT DOMAIN-CONTAINING PROTEIN 39-RELATED"/>
    <property type="match status" value="1"/>
</dbReference>
<evidence type="ECO:0000256" key="3">
    <source>
        <dbReference type="PROSITE-ProRule" id="PRU00023"/>
    </source>
</evidence>
<reference evidence="5" key="1">
    <citation type="journal article" date="2014" name="Proc. Natl. Acad. Sci. U.S.A.">
        <title>Extensive sampling of basidiomycete genomes demonstrates inadequacy of the white-rot/brown-rot paradigm for wood decay fungi.</title>
        <authorList>
            <person name="Riley R."/>
            <person name="Salamov A.A."/>
            <person name="Brown D.W."/>
            <person name="Nagy L.G."/>
            <person name="Floudas D."/>
            <person name="Held B.W."/>
            <person name="Levasseur A."/>
            <person name="Lombard V."/>
            <person name="Morin E."/>
            <person name="Otillar R."/>
            <person name="Lindquist E.A."/>
            <person name="Sun H."/>
            <person name="LaButti K.M."/>
            <person name="Schmutz J."/>
            <person name="Jabbour D."/>
            <person name="Luo H."/>
            <person name="Baker S.E."/>
            <person name="Pisabarro A.G."/>
            <person name="Walton J.D."/>
            <person name="Blanchette R.A."/>
            <person name="Henrissat B."/>
            <person name="Martin F."/>
            <person name="Cullen D."/>
            <person name="Hibbett D.S."/>
            <person name="Grigoriev I.V."/>
        </authorList>
    </citation>
    <scope>NUCLEOTIDE SEQUENCE [LARGE SCALE GENOMIC DNA]</scope>
    <source>
        <strain evidence="5">FD-172 SS1</strain>
    </source>
</reference>
<evidence type="ECO:0000313" key="4">
    <source>
        <dbReference type="EMBL" id="KDQ17156.1"/>
    </source>
</evidence>
<organism evidence="4 5">
    <name type="scientific">Botryobasidium botryosum (strain FD-172 SS1)</name>
    <dbReference type="NCBI Taxonomy" id="930990"/>
    <lineage>
        <taxon>Eukaryota</taxon>
        <taxon>Fungi</taxon>
        <taxon>Dikarya</taxon>
        <taxon>Basidiomycota</taxon>
        <taxon>Agaricomycotina</taxon>
        <taxon>Agaricomycetes</taxon>
        <taxon>Cantharellales</taxon>
        <taxon>Botryobasidiaceae</taxon>
        <taxon>Botryobasidium</taxon>
    </lineage>
</organism>
<keyword evidence="5" id="KW-1185">Reference proteome</keyword>
<dbReference type="InterPro" id="IPR036770">
    <property type="entry name" value="Ankyrin_rpt-contain_sf"/>
</dbReference>
<evidence type="ECO:0000313" key="5">
    <source>
        <dbReference type="Proteomes" id="UP000027195"/>
    </source>
</evidence>
<feature type="non-terminal residue" evidence="4">
    <location>
        <position position="117"/>
    </location>
</feature>
<dbReference type="InterPro" id="IPR002110">
    <property type="entry name" value="Ankyrin_rpt"/>
</dbReference>
<dbReference type="Pfam" id="PF12796">
    <property type="entry name" value="Ank_2"/>
    <property type="match status" value="1"/>
</dbReference>